<dbReference type="Proteomes" id="UP001075001">
    <property type="component" value="Unassembled WGS sequence"/>
</dbReference>
<dbReference type="EMBL" id="JAPQEX020000001">
    <property type="protein sequence ID" value="MDG1641595.1"/>
    <property type="molecule type" value="Genomic_DNA"/>
</dbReference>
<keyword evidence="2" id="KW-0547">Nucleotide-binding</keyword>
<gene>
    <name evidence="2" type="ORF">OXR69_006850</name>
</gene>
<dbReference type="GO" id="GO:0005524">
    <property type="term" value="F:ATP binding"/>
    <property type="evidence" value="ECO:0007669"/>
    <property type="project" value="UniProtKB-KW"/>
</dbReference>
<protein>
    <submittedName>
        <fullName evidence="2">ATP-binding protein</fullName>
    </submittedName>
</protein>
<dbReference type="RefSeq" id="WP_227015961.1">
    <property type="nucleotide sequence ID" value="NZ_CP036175.1"/>
</dbReference>
<keyword evidence="1" id="KW-0812">Transmembrane</keyword>
<reference evidence="2" key="1">
    <citation type="submission" date="2023-03" db="EMBL/GenBank/DDBJ databases">
        <title>identification of new KPC variant in Klebsiella huaxiensis from the Hospital Sewage Samples in China.</title>
        <authorList>
            <person name="Wu Y."/>
        </authorList>
    </citation>
    <scope>NUCLEOTIDE SEQUENCE</scope>
    <source>
        <strain evidence="2">ZR-9</strain>
    </source>
</reference>
<accession>A0ABT6EBB7</accession>
<keyword evidence="2" id="KW-0067">ATP-binding</keyword>
<organism evidence="2 3">
    <name type="scientific">Klebsiella huaxiensis</name>
    <dbReference type="NCBI Taxonomy" id="2153354"/>
    <lineage>
        <taxon>Bacteria</taxon>
        <taxon>Pseudomonadati</taxon>
        <taxon>Pseudomonadota</taxon>
        <taxon>Gammaproteobacteria</taxon>
        <taxon>Enterobacterales</taxon>
        <taxon>Enterobacteriaceae</taxon>
        <taxon>Klebsiella/Raoultella group</taxon>
        <taxon>Klebsiella</taxon>
    </lineage>
</organism>
<keyword evidence="3" id="KW-1185">Reference proteome</keyword>
<evidence type="ECO:0000313" key="2">
    <source>
        <dbReference type="EMBL" id="MDG1641595.1"/>
    </source>
</evidence>
<evidence type="ECO:0000256" key="1">
    <source>
        <dbReference type="SAM" id="Phobius"/>
    </source>
</evidence>
<dbReference type="SUPFAM" id="SSF55874">
    <property type="entry name" value="ATPase domain of HSP90 chaperone/DNA topoisomerase II/histidine kinase"/>
    <property type="match status" value="1"/>
</dbReference>
<dbReference type="InterPro" id="IPR036890">
    <property type="entry name" value="HATPase_C_sf"/>
</dbReference>
<comment type="caution">
    <text evidence="2">The sequence shown here is derived from an EMBL/GenBank/DDBJ whole genome shotgun (WGS) entry which is preliminary data.</text>
</comment>
<name>A0ABT6EBB7_9ENTR</name>
<evidence type="ECO:0000313" key="3">
    <source>
        <dbReference type="Proteomes" id="UP001075001"/>
    </source>
</evidence>
<keyword evidence="1" id="KW-1133">Transmembrane helix</keyword>
<keyword evidence="1" id="KW-0472">Membrane</keyword>
<feature type="transmembrane region" description="Helical" evidence="1">
    <location>
        <begin position="18"/>
        <end position="47"/>
    </location>
</feature>
<sequence>MNGAIMIAHIYPFDFKVFFYGFVSGFFLCWMCGLYTNLGVTILSFVVRKDHHLGRERMVNKANKEKDVKIRLAFERWQRRVSRQGKEYSQFRQQKKSQKKKDNTLIRFPSEFSIYSPDKPLFFVRSLRSIYEVRNKIYNPDERLYLDFTNTKTMKMAALVILYASVETSIRKGLSYRILFSTDFKVNQLLRDSGLVALCRGEKIKPVFENVENLPIISGVGGEYRDEIIDFIQKEIYKNKMKPETEHTYADAVQEAINNVGLHAYPHKNNDEKQWWLACHVIHDQLYLAIYDEGVGIPETVMQKTWFMSTLKSEYPGLKVAVKEELERIGLGYTERSKVKVGIVSDAVKIAISMIGDVTGTANDKHGQGSKSIKALVLNNEHGNLWIYSNLGMFKLSNQKGDKINELTHKVPGTLIQWNIKVSYED</sequence>
<proteinExistence type="predicted"/>